<gene>
    <name evidence="2" type="ORF">AFUS01_LOCUS19937</name>
</gene>
<name>A0A8J2K4N6_9HEXA</name>
<evidence type="ECO:0000256" key="1">
    <source>
        <dbReference type="SAM" id="Phobius"/>
    </source>
</evidence>
<feature type="transmembrane region" description="Helical" evidence="1">
    <location>
        <begin position="339"/>
        <end position="364"/>
    </location>
</feature>
<reference evidence="2" key="1">
    <citation type="submission" date="2021-06" db="EMBL/GenBank/DDBJ databases">
        <authorList>
            <person name="Hodson N. C."/>
            <person name="Mongue J. A."/>
            <person name="Jaron S. K."/>
        </authorList>
    </citation>
    <scope>NUCLEOTIDE SEQUENCE</scope>
</reference>
<proteinExistence type="predicted"/>
<protein>
    <submittedName>
        <fullName evidence="2">Uncharacterized protein</fullName>
    </submittedName>
</protein>
<sequence>MNELQSIQHSFQQQQGIRTSSYCPLHVIQNQDKMNNLRITLTALVLLNCTYKYWCLIKHCDPDTDEKREKMLEAGDYGNLKKYLQADTTTNGRIGFIMFANWQDQLLHIEAPKHILGDCLWKMKPEGKNDKEANEFNDKGYVGKHLYAGALMKNFYLRTISCETDHCVQYYNVVSRPITKPDFPVQVYVTYDVDVYCNLDLMDTHSRDLFKPPFQFIWTGPKDCKEENWDTASCKKYVHSPIDEDKCASHAGCDVQVETTGPYKKTKIRITGKTIGGEKSQIKSVLQIKDAAMEHNGKWRCIVVDANGVSSDPGLKDHKSFEDQGIIHRGTIQIHVKTIWFAIGVPLAIICGVIIMSLLCILLCKQCTDFDVTPDQDPAEGAIENDLPRVENTKTVKSLAVTAAPTVAPGGLATASIANVKPGNE</sequence>
<keyword evidence="3" id="KW-1185">Reference proteome</keyword>
<keyword evidence="1" id="KW-0812">Transmembrane</keyword>
<evidence type="ECO:0000313" key="3">
    <source>
        <dbReference type="Proteomes" id="UP000708208"/>
    </source>
</evidence>
<organism evidence="2 3">
    <name type="scientific">Allacma fusca</name>
    <dbReference type="NCBI Taxonomy" id="39272"/>
    <lineage>
        <taxon>Eukaryota</taxon>
        <taxon>Metazoa</taxon>
        <taxon>Ecdysozoa</taxon>
        <taxon>Arthropoda</taxon>
        <taxon>Hexapoda</taxon>
        <taxon>Collembola</taxon>
        <taxon>Symphypleona</taxon>
        <taxon>Sminthuridae</taxon>
        <taxon>Allacma</taxon>
    </lineage>
</organism>
<comment type="caution">
    <text evidence="2">The sequence shown here is derived from an EMBL/GenBank/DDBJ whole genome shotgun (WGS) entry which is preliminary data.</text>
</comment>
<dbReference type="EMBL" id="CAJVCH010210512">
    <property type="protein sequence ID" value="CAG7731339.1"/>
    <property type="molecule type" value="Genomic_DNA"/>
</dbReference>
<dbReference type="AlphaFoldDB" id="A0A8J2K4N6"/>
<evidence type="ECO:0000313" key="2">
    <source>
        <dbReference type="EMBL" id="CAG7731339.1"/>
    </source>
</evidence>
<keyword evidence="1" id="KW-0472">Membrane</keyword>
<keyword evidence="1" id="KW-1133">Transmembrane helix</keyword>
<dbReference type="Proteomes" id="UP000708208">
    <property type="component" value="Unassembled WGS sequence"/>
</dbReference>
<accession>A0A8J2K4N6</accession>